<protein>
    <submittedName>
        <fullName evidence="1">Uncharacterized protein</fullName>
    </submittedName>
</protein>
<dbReference type="EMBL" id="LAZR01009620">
    <property type="protein sequence ID" value="KKM71513.1"/>
    <property type="molecule type" value="Genomic_DNA"/>
</dbReference>
<dbReference type="AlphaFoldDB" id="A0A0F9JP77"/>
<accession>A0A0F9JP77</accession>
<organism evidence="1">
    <name type="scientific">marine sediment metagenome</name>
    <dbReference type="NCBI Taxonomy" id="412755"/>
    <lineage>
        <taxon>unclassified sequences</taxon>
        <taxon>metagenomes</taxon>
        <taxon>ecological metagenomes</taxon>
    </lineage>
</organism>
<comment type="caution">
    <text evidence="1">The sequence shown here is derived from an EMBL/GenBank/DDBJ whole genome shotgun (WGS) entry which is preliminary data.</text>
</comment>
<proteinExistence type="predicted"/>
<name>A0A0F9JP77_9ZZZZ</name>
<reference evidence="1" key="1">
    <citation type="journal article" date="2015" name="Nature">
        <title>Complex archaea that bridge the gap between prokaryotes and eukaryotes.</title>
        <authorList>
            <person name="Spang A."/>
            <person name="Saw J.H."/>
            <person name="Jorgensen S.L."/>
            <person name="Zaremba-Niedzwiedzka K."/>
            <person name="Martijn J."/>
            <person name="Lind A.E."/>
            <person name="van Eijk R."/>
            <person name="Schleper C."/>
            <person name="Guy L."/>
            <person name="Ettema T.J."/>
        </authorList>
    </citation>
    <scope>NUCLEOTIDE SEQUENCE</scope>
</reference>
<sequence length="74" mass="8638">MNAEFEMSVKRQAKRHFLESELKTADDLAREYVDSVSEHTCEECGSGLDIVDESKPLNRQKLIWLLERLQEEVL</sequence>
<gene>
    <name evidence="1" type="ORF">LCGC14_1429780</name>
</gene>
<evidence type="ECO:0000313" key="1">
    <source>
        <dbReference type="EMBL" id="KKM71513.1"/>
    </source>
</evidence>